<evidence type="ECO:0000313" key="4">
    <source>
        <dbReference type="Proteomes" id="UP001153269"/>
    </source>
</evidence>
<dbReference type="AlphaFoldDB" id="A0A9N7YAA2"/>
<keyword evidence="2" id="KW-0732">Signal</keyword>
<protein>
    <recommendedName>
        <fullName evidence="5">Secreted protein</fullName>
    </recommendedName>
</protein>
<keyword evidence="4" id="KW-1185">Reference proteome</keyword>
<dbReference type="EMBL" id="CADEAL010000706">
    <property type="protein sequence ID" value="CAB1424110.1"/>
    <property type="molecule type" value="Genomic_DNA"/>
</dbReference>
<comment type="caution">
    <text evidence="3">The sequence shown here is derived from an EMBL/GenBank/DDBJ whole genome shotgun (WGS) entry which is preliminary data.</text>
</comment>
<gene>
    <name evidence="3" type="ORF">PLEPLA_LOCUS12031</name>
</gene>
<accession>A0A9N7YAA2</accession>
<sequence>MVTWPLSRVLLRRILSVLCVHFVQHVFRKITETEDRPQYRWKSLEGRVANSSNDITTPCSNVAMFVIVRDSRLYTALWWTYCSATIQYKGRVETHHADGLRFTDPEDVFVKVLVIEEEEEDEEEEDEEEEVETQPS</sequence>
<reference evidence="3" key="1">
    <citation type="submission" date="2020-03" db="EMBL/GenBank/DDBJ databases">
        <authorList>
            <person name="Weist P."/>
        </authorList>
    </citation>
    <scope>NUCLEOTIDE SEQUENCE</scope>
</reference>
<dbReference type="Proteomes" id="UP001153269">
    <property type="component" value="Unassembled WGS sequence"/>
</dbReference>
<evidence type="ECO:0000256" key="1">
    <source>
        <dbReference type="SAM" id="MobiDB-lite"/>
    </source>
</evidence>
<feature type="signal peptide" evidence="2">
    <location>
        <begin position="1"/>
        <end position="19"/>
    </location>
</feature>
<organism evidence="3 4">
    <name type="scientific">Pleuronectes platessa</name>
    <name type="common">European plaice</name>
    <dbReference type="NCBI Taxonomy" id="8262"/>
    <lineage>
        <taxon>Eukaryota</taxon>
        <taxon>Metazoa</taxon>
        <taxon>Chordata</taxon>
        <taxon>Craniata</taxon>
        <taxon>Vertebrata</taxon>
        <taxon>Euteleostomi</taxon>
        <taxon>Actinopterygii</taxon>
        <taxon>Neopterygii</taxon>
        <taxon>Teleostei</taxon>
        <taxon>Neoteleostei</taxon>
        <taxon>Acanthomorphata</taxon>
        <taxon>Carangaria</taxon>
        <taxon>Pleuronectiformes</taxon>
        <taxon>Pleuronectoidei</taxon>
        <taxon>Pleuronectidae</taxon>
        <taxon>Pleuronectes</taxon>
    </lineage>
</organism>
<evidence type="ECO:0008006" key="5">
    <source>
        <dbReference type="Google" id="ProtNLM"/>
    </source>
</evidence>
<proteinExistence type="predicted"/>
<feature type="region of interest" description="Disordered" evidence="1">
    <location>
        <begin position="117"/>
        <end position="136"/>
    </location>
</feature>
<evidence type="ECO:0000313" key="3">
    <source>
        <dbReference type="EMBL" id="CAB1424110.1"/>
    </source>
</evidence>
<feature type="chain" id="PRO_5040319804" description="Secreted protein" evidence="2">
    <location>
        <begin position="20"/>
        <end position="136"/>
    </location>
</feature>
<evidence type="ECO:0000256" key="2">
    <source>
        <dbReference type="SAM" id="SignalP"/>
    </source>
</evidence>
<name>A0A9N7YAA2_PLEPL</name>